<protein>
    <submittedName>
        <fullName evidence="2">Uncharacterized protein</fullName>
    </submittedName>
</protein>
<evidence type="ECO:0000256" key="1">
    <source>
        <dbReference type="SAM" id="MobiDB-lite"/>
    </source>
</evidence>
<accession>A0A0S7XQL5</accession>
<sequence length="224" mass="25252">MARGTKLDGNFYGAEKQKYIQAIKYLKENGAISEDKAIRFRALINSKCYGKTGAENTFLALYEELTQFIESDKFKLTKNRNVKASLVGLQLDAFERLTSRGYALKKIHYLGSSSETPHTKFKTDKKTWESAQKSLLDLKTCQTSCSRTDIEKGEVGVPPRYVKNKVDDLGYETEVGKILQTDIRYSEDYVPKVSAKVADSGKPAEKMGDMGNPEDTSDLDEEWN</sequence>
<name>A0A0S7XQL5_UNCSA</name>
<proteinExistence type="predicted"/>
<feature type="compositionally biased region" description="Acidic residues" evidence="1">
    <location>
        <begin position="215"/>
        <end position="224"/>
    </location>
</feature>
<dbReference type="AlphaFoldDB" id="A0A0S7XQL5"/>
<dbReference type="EMBL" id="LIZX01000171">
    <property type="protein sequence ID" value="KPJ64628.1"/>
    <property type="molecule type" value="Genomic_DNA"/>
</dbReference>
<dbReference type="Proteomes" id="UP000051861">
    <property type="component" value="Unassembled WGS sequence"/>
</dbReference>
<comment type="caution">
    <text evidence="2">The sequence shown here is derived from an EMBL/GenBank/DDBJ whole genome shotgun (WGS) entry which is preliminary data.</text>
</comment>
<organism evidence="2 3">
    <name type="scientific">candidate division WOR-1 bacterium DG_54_3</name>
    <dbReference type="NCBI Taxonomy" id="1703775"/>
    <lineage>
        <taxon>Bacteria</taxon>
        <taxon>Bacillati</taxon>
        <taxon>Saganbacteria</taxon>
    </lineage>
</organism>
<feature type="region of interest" description="Disordered" evidence="1">
    <location>
        <begin position="196"/>
        <end position="224"/>
    </location>
</feature>
<evidence type="ECO:0000313" key="3">
    <source>
        <dbReference type="Proteomes" id="UP000051861"/>
    </source>
</evidence>
<reference evidence="2 3" key="1">
    <citation type="journal article" date="2015" name="Microbiome">
        <title>Genomic resolution of linkages in carbon, nitrogen, and sulfur cycling among widespread estuary sediment bacteria.</title>
        <authorList>
            <person name="Baker B.J."/>
            <person name="Lazar C.S."/>
            <person name="Teske A.P."/>
            <person name="Dick G.J."/>
        </authorList>
    </citation>
    <scope>NUCLEOTIDE SEQUENCE [LARGE SCALE GENOMIC DNA]</scope>
    <source>
        <strain evidence="2">DG_54_3</strain>
    </source>
</reference>
<gene>
    <name evidence="2" type="ORF">AMJ44_12470</name>
</gene>
<evidence type="ECO:0000313" key="2">
    <source>
        <dbReference type="EMBL" id="KPJ64628.1"/>
    </source>
</evidence>